<evidence type="ECO:0000256" key="3">
    <source>
        <dbReference type="ARBA" id="ARBA00022553"/>
    </source>
</evidence>
<dbReference type="PANTHER" id="PTHR43304">
    <property type="entry name" value="PHYTOCHROME-LIKE PROTEIN CPH1"/>
    <property type="match status" value="1"/>
</dbReference>
<dbReference type="InterPro" id="IPR000014">
    <property type="entry name" value="PAS"/>
</dbReference>
<dbReference type="Gene3D" id="3.30.450.20">
    <property type="entry name" value="PAS domain"/>
    <property type="match status" value="6"/>
</dbReference>
<dbReference type="Pfam" id="PF08448">
    <property type="entry name" value="PAS_4"/>
    <property type="match status" value="2"/>
</dbReference>
<comment type="catalytic activity">
    <reaction evidence="1">
        <text>ATP + protein L-histidine = ADP + protein N-phospho-L-histidine.</text>
        <dbReference type="EC" id="2.7.13.3"/>
    </reaction>
</comment>
<dbReference type="SMART" id="SM00387">
    <property type="entry name" value="HATPase_c"/>
    <property type="match status" value="1"/>
</dbReference>
<dbReference type="InterPro" id="IPR001610">
    <property type="entry name" value="PAC"/>
</dbReference>
<evidence type="ECO:0000313" key="12">
    <source>
        <dbReference type="Proteomes" id="UP001302349"/>
    </source>
</evidence>
<feature type="domain" description="PAS" evidence="9">
    <location>
        <begin position="691"/>
        <end position="761"/>
    </location>
</feature>
<feature type="transmembrane region" description="Helical" evidence="7">
    <location>
        <begin position="73"/>
        <end position="94"/>
    </location>
</feature>
<feature type="domain" description="PAC" evidence="10">
    <location>
        <begin position="386"/>
        <end position="438"/>
    </location>
</feature>
<dbReference type="PROSITE" id="PS50113">
    <property type="entry name" value="PAC"/>
    <property type="match status" value="6"/>
</dbReference>
<dbReference type="Pfam" id="PF02518">
    <property type="entry name" value="HATPase_c"/>
    <property type="match status" value="1"/>
</dbReference>
<keyword evidence="7" id="KW-0812">Transmembrane</keyword>
<keyword evidence="6" id="KW-0175">Coiled coil</keyword>
<dbReference type="PANTHER" id="PTHR43304:SF1">
    <property type="entry name" value="PAC DOMAIN-CONTAINING PROTEIN"/>
    <property type="match status" value="1"/>
</dbReference>
<keyword evidence="5" id="KW-0418">Kinase</keyword>
<feature type="domain" description="PAS" evidence="9">
    <location>
        <begin position="312"/>
        <end position="383"/>
    </location>
</feature>
<keyword evidence="7" id="KW-0472">Membrane</keyword>
<dbReference type="SUPFAM" id="SSF55785">
    <property type="entry name" value="PYP-like sensor domain (PAS domain)"/>
    <property type="match status" value="6"/>
</dbReference>
<dbReference type="PRINTS" id="PR00344">
    <property type="entry name" value="BCTRLSENSOR"/>
</dbReference>
<evidence type="ECO:0000256" key="7">
    <source>
        <dbReference type="SAM" id="Phobius"/>
    </source>
</evidence>
<feature type="transmembrane region" description="Helical" evidence="7">
    <location>
        <begin position="121"/>
        <end position="140"/>
    </location>
</feature>
<evidence type="ECO:0000259" key="8">
    <source>
        <dbReference type="PROSITE" id="PS50109"/>
    </source>
</evidence>
<keyword evidence="4" id="KW-0808">Transferase</keyword>
<dbReference type="SMART" id="SM00086">
    <property type="entry name" value="PAC"/>
    <property type="match status" value="5"/>
</dbReference>
<dbReference type="InterPro" id="IPR013655">
    <property type="entry name" value="PAS_fold_3"/>
</dbReference>
<dbReference type="InterPro" id="IPR000700">
    <property type="entry name" value="PAS-assoc_C"/>
</dbReference>
<evidence type="ECO:0000259" key="9">
    <source>
        <dbReference type="PROSITE" id="PS50112"/>
    </source>
</evidence>
<feature type="domain" description="PAC" evidence="10">
    <location>
        <begin position="639"/>
        <end position="690"/>
    </location>
</feature>
<dbReference type="Gene3D" id="3.30.565.10">
    <property type="entry name" value="Histidine kinase-like ATPase, C-terminal domain"/>
    <property type="match status" value="1"/>
</dbReference>
<evidence type="ECO:0000256" key="1">
    <source>
        <dbReference type="ARBA" id="ARBA00000085"/>
    </source>
</evidence>
<feature type="coiled-coil region" evidence="6">
    <location>
        <begin position="277"/>
        <end position="315"/>
    </location>
</feature>
<dbReference type="SMART" id="SM00091">
    <property type="entry name" value="PAS"/>
    <property type="match status" value="5"/>
</dbReference>
<feature type="domain" description="PAC" evidence="10">
    <location>
        <begin position="1022"/>
        <end position="1075"/>
    </location>
</feature>
<feature type="domain" description="PAC" evidence="10">
    <location>
        <begin position="765"/>
        <end position="817"/>
    </location>
</feature>
<name>A0ABZ0IVD0_9BACT</name>
<keyword evidence="3" id="KW-0597">Phosphoprotein</keyword>
<dbReference type="PROSITE" id="PS50112">
    <property type="entry name" value="PAS"/>
    <property type="match status" value="3"/>
</dbReference>
<evidence type="ECO:0000256" key="5">
    <source>
        <dbReference type="ARBA" id="ARBA00022777"/>
    </source>
</evidence>
<dbReference type="EC" id="2.7.13.3" evidence="2"/>
<feature type="domain" description="PAS" evidence="9">
    <location>
        <begin position="946"/>
        <end position="1018"/>
    </location>
</feature>
<proteinExistence type="predicted"/>
<dbReference type="Pfam" id="PF08447">
    <property type="entry name" value="PAS_3"/>
    <property type="match status" value="3"/>
</dbReference>
<reference evidence="11 12" key="1">
    <citation type="journal article" date="2023" name="Microbiol. Resour. Announc.">
        <title>Complete Genome Sequence of Imperialibacter roseus strain P4T.</title>
        <authorList>
            <person name="Tizabi D.R."/>
            <person name="Bachvaroff T."/>
            <person name="Hill R.T."/>
        </authorList>
    </citation>
    <scope>NUCLEOTIDE SEQUENCE [LARGE SCALE GENOMIC DNA]</scope>
    <source>
        <strain evidence="11 12">P4T</strain>
    </source>
</reference>
<dbReference type="SUPFAM" id="SSF55874">
    <property type="entry name" value="ATPase domain of HSP90 chaperone/DNA topoisomerase II/histidine kinase"/>
    <property type="match status" value="1"/>
</dbReference>
<keyword evidence="7" id="KW-1133">Transmembrane helix</keyword>
<dbReference type="InterPro" id="IPR004358">
    <property type="entry name" value="Sig_transdc_His_kin-like_C"/>
</dbReference>
<sequence length="1303" mass="147767">MRTEKNDSFITYTSLAVNFIAILVITGWITGAEGLLRILPGLPTMKFNTALGFLFTGLALTFLDTFRKASNLPVQLFSIATLLIGFTTLLQYAFGYSFGIDEFFFTDNISRSLGQTYPGRMSAATATCFLLLGASLLIFSSARVRLFPFAQYILHLVSLLSFISLMGFFYQVPSSAKLPFFSTMAIHTSITLLLVSVAASLSQPHLGLIGFFKGGYLGTWLAKRLIPQIAVLVIALGFLRIQSERFDILSMEFGISLHTISFLIISLFLILRVAFILNKVDSERQEAESQLTDLNESLEERINKRTEELTLLNERLQLATSSGKVGLWTIDLKDNFLDVNDALRKIWGFDPYEPLSPDSLSKRTHPEDQARTSKAFELAIKNRLPIGFEHRIILPDGATRYIKVNGVVHYDSQQTPLRIAGTHWDITEQKLVEISLEESDRRNRVFVAQAPSAIAMFDTEMRYLAASEKWKEDYGIKNKEIIGVSHYDIFPEIGDDWKKIHAECLRGAINKVDEAPFNRADGSVQWLAWDVRPWYKVEGVVGGIIMYTGDITQLKNKEEEKRHLESVLNQASETANIGAWEVDLVNNSVYWDRITKKIHKVDKDYVPKLDGAIQFFKEGESRQRIEAAVQNAILDGTPYDLEVELVAADGSLVWTRAVGQAEFSGGTCRRLFGVFQDIDQIKKAELNLKVSEEQFRGAFQYSAIGMALVSLDGKWLKVNSSLCKMLGYTDEELTKVTFQELTHPDDLNSDLELMAQTISGEIPSYQMEKRYFHKDGQTIWVLLNVSLIKDIDGNPSHFISQIKNISDRKASEAALKEERKLLKSLIDNIPVNIYIKDLESRKTLVNRLEMEYSGFKNESEVIGKTDFDLYPEESAKVSREEDLEVFNTGKPILSKETINTRHDGSTNWFLSSKIPMQNDRGEIVGLIGISYNITDRKLAERALQESEQRWHFALEGANEGVWDWNLATGEVFYSKRSLAMLGINPKDVPNKSETWDNRVHPEDKEAYFEEMQRHLRGESEIYINEHRVQHQNGHYVWVLDRGKITEFNQTGQPLRVIGTHSDITWRKEKEAQVRHSFDVISEQNKRLLNFAHIVSHNLRSHSGNLEMMISLINMTSTPEEKEELIQHLAQISGSLSETITNLNEVVKIQVDINTQTEELKLKEYFVKTMHILSGDIKEKKAKINLNIGDDLTVTYNAAYLESILLNFLSNAIKYRHPDRNPVVNIDFITTNNSKILQIADNGMGIDLALHGERLFGMYKTFHGNADAKGIGLFITKNQVESMGGRIEVESEVGVGTTFKIYLT</sequence>
<dbReference type="CDD" id="cd00130">
    <property type="entry name" value="PAS"/>
    <property type="match status" value="5"/>
</dbReference>
<dbReference type="InterPro" id="IPR005467">
    <property type="entry name" value="His_kinase_dom"/>
</dbReference>
<feature type="transmembrane region" description="Helical" evidence="7">
    <location>
        <begin position="152"/>
        <end position="172"/>
    </location>
</feature>
<protein>
    <recommendedName>
        <fullName evidence="2">histidine kinase</fullName>
        <ecNumber evidence="2">2.7.13.3</ecNumber>
    </recommendedName>
</protein>
<evidence type="ECO:0000256" key="2">
    <source>
        <dbReference type="ARBA" id="ARBA00012438"/>
    </source>
</evidence>
<evidence type="ECO:0000313" key="11">
    <source>
        <dbReference type="EMBL" id="WOK07597.1"/>
    </source>
</evidence>
<dbReference type="InterPro" id="IPR035965">
    <property type="entry name" value="PAS-like_dom_sf"/>
</dbReference>
<evidence type="ECO:0000256" key="6">
    <source>
        <dbReference type="SAM" id="Coils"/>
    </source>
</evidence>
<evidence type="ECO:0000256" key="4">
    <source>
        <dbReference type="ARBA" id="ARBA00022679"/>
    </source>
</evidence>
<dbReference type="Gene3D" id="2.10.70.100">
    <property type="match status" value="1"/>
</dbReference>
<dbReference type="PROSITE" id="PS50109">
    <property type="entry name" value="HIS_KIN"/>
    <property type="match status" value="1"/>
</dbReference>
<dbReference type="RefSeq" id="WP_317490269.1">
    <property type="nucleotide sequence ID" value="NZ_CP136051.1"/>
</dbReference>
<gene>
    <name evidence="11" type="ORF">RT717_03040</name>
</gene>
<dbReference type="NCBIfam" id="TIGR00229">
    <property type="entry name" value="sensory_box"/>
    <property type="match status" value="5"/>
</dbReference>
<dbReference type="InterPro" id="IPR003594">
    <property type="entry name" value="HATPase_dom"/>
</dbReference>
<dbReference type="InterPro" id="IPR036890">
    <property type="entry name" value="HATPase_C_sf"/>
</dbReference>
<evidence type="ECO:0000259" key="10">
    <source>
        <dbReference type="PROSITE" id="PS50113"/>
    </source>
</evidence>
<organism evidence="11 12">
    <name type="scientific">Imperialibacter roseus</name>
    <dbReference type="NCBI Taxonomy" id="1324217"/>
    <lineage>
        <taxon>Bacteria</taxon>
        <taxon>Pseudomonadati</taxon>
        <taxon>Bacteroidota</taxon>
        <taxon>Cytophagia</taxon>
        <taxon>Cytophagales</taxon>
        <taxon>Flammeovirgaceae</taxon>
        <taxon>Imperialibacter</taxon>
    </lineage>
</organism>
<feature type="transmembrane region" description="Helical" evidence="7">
    <location>
        <begin position="9"/>
        <end position="29"/>
    </location>
</feature>
<accession>A0ABZ0IVD0</accession>
<feature type="domain" description="PAC" evidence="10">
    <location>
        <begin position="511"/>
        <end position="563"/>
    </location>
</feature>
<keyword evidence="12" id="KW-1185">Reference proteome</keyword>
<dbReference type="InterPro" id="IPR052162">
    <property type="entry name" value="Sensor_kinase/Photoreceptor"/>
</dbReference>
<dbReference type="InterPro" id="IPR013656">
    <property type="entry name" value="PAS_4"/>
</dbReference>
<feature type="transmembrane region" description="Helical" evidence="7">
    <location>
        <begin position="253"/>
        <end position="275"/>
    </location>
</feature>
<feature type="transmembrane region" description="Helical" evidence="7">
    <location>
        <begin position="221"/>
        <end position="241"/>
    </location>
</feature>
<feature type="domain" description="Histidine kinase" evidence="8">
    <location>
        <begin position="1093"/>
        <end position="1303"/>
    </location>
</feature>
<dbReference type="Proteomes" id="UP001302349">
    <property type="component" value="Chromosome"/>
</dbReference>
<feature type="transmembrane region" description="Helical" evidence="7">
    <location>
        <begin position="49"/>
        <end position="66"/>
    </location>
</feature>
<feature type="domain" description="PAC" evidence="10">
    <location>
        <begin position="893"/>
        <end position="945"/>
    </location>
</feature>
<dbReference type="EMBL" id="CP136051">
    <property type="protein sequence ID" value="WOK07597.1"/>
    <property type="molecule type" value="Genomic_DNA"/>
</dbReference>